<comment type="caution">
    <text evidence="6">The sequence shown here is derived from an EMBL/GenBank/DDBJ whole genome shotgun (WGS) entry which is preliminary data.</text>
</comment>
<evidence type="ECO:0000256" key="4">
    <source>
        <dbReference type="SAM" id="Phobius"/>
    </source>
</evidence>
<dbReference type="RefSeq" id="WP_094093653.1">
    <property type="nucleotide sequence ID" value="NZ_BMHF01000001.1"/>
</dbReference>
<dbReference type="InterPro" id="IPR041916">
    <property type="entry name" value="Anti_sigma_zinc_sf"/>
</dbReference>
<feature type="region of interest" description="Disordered" evidence="3">
    <location>
        <begin position="154"/>
        <end position="342"/>
    </location>
</feature>
<evidence type="ECO:0000256" key="3">
    <source>
        <dbReference type="SAM" id="MobiDB-lite"/>
    </source>
</evidence>
<protein>
    <recommendedName>
        <fullName evidence="2">Anti-sigma-W factor RsiW</fullName>
    </recommendedName>
</protein>
<keyword evidence="4" id="KW-1133">Transmembrane helix</keyword>
<evidence type="ECO:0000313" key="7">
    <source>
        <dbReference type="Proteomes" id="UP000609323"/>
    </source>
</evidence>
<dbReference type="Pfam" id="PF13490">
    <property type="entry name" value="zf-HC2"/>
    <property type="match status" value="1"/>
</dbReference>
<accession>A0ABQ1FLS1</accession>
<name>A0ABQ1FLS1_9BACL</name>
<feature type="compositionally biased region" description="Low complexity" evidence="3">
    <location>
        <begin position="306"/>
        <end position="318"/>
    </location>
</feature>
<comment type="similarity">
    <text evidence="1">Belongs to the zinc-associated anti-sigma factor (ZAS) superfamily. Anti-sigma-W factor family.</text>
</comment>
<feature type="domain" description="Putative zinc-finger" evidence="5">
    <location>
        <begin position="3"/>
        <end position="37"/>
    </location>
</feature>
<evidence type="ECO:0000313" key="6">
    <source>
        <dbReference type="EMBL" id="GGA20246.1"/>
    </source>
</evidence>
<evidence type="ECO:0000256" key="2">
    <source>
        <dbReference type="ARBA" id="ARBA00024438"/>
    </source>
</evidence>
<dbReference type="Proteomes" id="UP000609323">
    <property type="component" value="Unassembled WGS sequence"/>
</dbReference>
<feature type="compositionally biased region" description="Polar residues" evidence="3">
    <location>
        <begin position="157"/>
        <end position="183"/>
    </location>
</feature>
<keyword evidence="7" id="KW-1185">Reference proteome</keyword>
<dbReference type="InterPro" id="IPR027383">
    <property type="entry name" value="Znf_put"/>
</dbReference>
<keyword evidence="4" id="KW-0812">Transmembrane</keyword>
<proteinExistence type="inferred from homology"/>
<dbReference type="Gene3D" id="1.10.10.1320">
    <property type="entry name" value="Anti-sigma factor, zinc-finger domain"/>
    <property type="match status" value="1"/>
</dbReference>
<organism evidence="6 7">
    <name type="scientific">Paenibacillus physcomitrellae</name>
    <dbReference type="NCBI Taxonomy" id="1619311"/>
    <lineage>
        <taxon>Bacteria</taxon>
        <taxon>Bacillati</taxon>
        <taxon>Bacillota</taxon>
        <taxon>Bacilli</taxon>
        <taxon>Bacillales</taxon>
        <taxon>Paenibacillaceae</taxon>
        <taxon>Paenibacillus</taxon>
    </lineage>
</organism>
<sequence length="436" mass="45979">MKCQEANEWMNRYLDHDLSEIETKQLFQHLDSCPDCAETFDMLKRISAGLDSLPDVKPGYSLVDSILSRLDEIDRSGEQAEIKQETSSAPSVMKPLVAEDDLQQTDKSDLSRVRSLPSRTRRLWTRVAGGAAAVVILGFCIYQFQPKEIPNAEPAVQQRTGASPSAFPNQESSDLSAPASSEPSDPGQAKDSADSLAPGIAADRSSSSASDPVQSMDDAGSAGTGTVNPTPSETDRSASDGQTSDQGSATKGNPGSDPKQGQQGTDGPAAPPKESAGSGTAKVDRPVKVETPPASTDPMPSDEPAPDSSDPNDNSDSAGTASIMDAPASLEPSVPPGADAKKNTFSMGIQATVETNVWDSPNGQYVAKLEDGHLNVYLVSSGELTKIYDDPVNGEWKEGSAHWSKDGLIFFYTAIEETGPVESQVDAAQAASMIQK</sequence>
<feature type="transmembrane region" description="Helical" evidence="4">
    <location>
        <begin position="123"/>
        <end position="144"/>
    </location>
</feature>
<feature type="compositionally biased region" description="Polar residues" evidence="3">
    <location>
        <begin position="239"/>
        <end position="265"/>
    </location>
</feature>
<evidence type="ECO:0000256" key="1">
    <source>
        <dbReference type="ARBA" id="ARBA00024353"/>
    </source>
</evidence>
<dbReference type="EMBL" id="BMHF01000001">
    <property type="protein sequence ID" value="GGA20246.1"/>
    <property type="molecule type" value="Genomic_DNA"/>
</dbReference>
<keyword evidence="4" id="KW-0472">Membrane</keyword>
<gene>
    <name evidence="6" type="ORF">GCM10010917_01090</name>
</gene>
<reference evidence="7" key="1">
    <citation type="journal article" date="2019" name="Int. J. Syst. Evol. Microbiol.">
        <title>The Global Catalogue of Microorganisms (GCM) 10K type strain sequencing project: providing services to taxonomists for standard genome sequencing and annotation.</title>
        <authorList>
            <consortium name="The Broad Institute Genomics Platform"/>
            <consortium name="The Broad Institute Genome Sequencing Center for Infectious Disease"/>
            <person name="Wu L."/>
            <person name="Ma J."/>
        </authorList>
    </citation>
    <scope>NUCLEOTIDE SEQUENCE [LARGE SCALE GENOMIC DNA]</scope>
    <source>
        <strain evidence="7">CGMCC 1.15044</strain>
    </source>
</reference>
<evidence type="ECO:0000259" key="5">
    <source>
        <dbReference type="Pfam" id="PF13490"/>
    </source>
</evidence>
<feature type="compositionally biased region" description="Low complexity" evidence="3">
    <location>
        <begin position="201"/>
        <end position="211"/>
    </location>
</feature>